<dbReference type="EMBL" id="JXRQ01000017">
    <property type="protein sequence ID" value="KIL50262.1"/>
    <property type="molecule type" value="Genomic_DNA"/>
</dbReference>
<reference evidence="3 4" key="1">
    <citation type="submission" date="2015-01" db="EMBL/GenBank/DDBJ databases">
        <title>Genome sequence of Jeotgalibacillus alimentarius.</title>
        <authorList>
            <person name="Goh K.M."/>
            <person name="Chan K.-G."/>
            <person name="Yaakop A.S."/>
            <person name="Ee R."/>
            <person name="Gan H.M."/>
            <person name="Chan C.S."/>
        </authorList>
    </citation>
    <scope>NUCLEOTIDE SEQUENCE [LARGE SCALE GENOMIC DNA]</scope>
    <source>
        <strain evidence="3 4">YKJ-13</strain>
    </source>
</reference>
<dbReference type="InterPro" id="IPR003010">
    <property type="entry name" value="C-N_Hydrolase"/>
</dbReference>
<dbReference type="RefSeq" id="WP_041122224.1">
    <property type="nucleotide sequence ID" value="NZ_JXRQ01000017.1"/>
</dbReference>
<protein>
    <submittedName>
        <fullName evidence="3">Hydrolase</fullName>
    </submittedName>
</protein>
<evidence type="ECO:0000256" key="1">
    <source>
        <dbReference type="ARBA" id="ARBA00010613"/>
    </source>
</evidence>
<evidence type="ECO:0000313" key="4">
    <source>
        <dbReference type="Proteomes" id="UP000031950"/>
    </source>
</evidence>
<dbReference type="PROSITE" id="PS50263">
    <property type="entry name" value="CN_HYDROLASE"/>
    <property type="match status" value="1"/>
</dbReference>
<keyword evidence="4" id="KW-1185">Reference proteome</keyword>
<evidence type="ECO:0000259" key="2">
    <source>
        <dbReference type="PROSITE" id="PS50263"/>
    </source>
</evidence>
<keyword evidence="3" id="KW-0378">Hydrolase</keyword>
<organism evidence="3 4">
    <name type="scientific">Jeotgalibacillus alimentarius</name>
    <dbReference type="NCBI Taxonomy" id="135826"/>
    <lineage>
        <taxon>Bacteria</taxon>
        <taxon>Bacillati</taxon>
        <taxon>Bacillota</taxon>
        <taxon>Bacilli</taxon>
        <taxon>Bacillales</taxon>
        <taxon>Caryophanaceae</taxon>
        <taxon>Jeotgalibacillus</taxon>
    </lineage>
</organism>
<comment type="similarity">
    <text evidence="1">Belongs to the carbon-nitrogen hydrolase superfamily. NIT1/NIT2 family.</text>
</comment>
<evidence type="ECO:0000313" key="3">
    <source>
        <dbReference type="EMBL" id="KIL50262.1"/>
    </source>
</evidence>
<accession>A0A0C2VMX6</accession>
<proteinExistence type="inferred from homology"/>
<feature type="domain" description="CN hydrolase" evidence="2">
    <location>
        <begin position="1"/>
        <end position="234"/>
    </location>
</feature>
<dbReference type="GO" id="GO:0016787">
    <property type="term" value="F:hydrolase activity"/>
    <property type="evidence" value="ECO:0007669"/>
    <property type="project" value="UniProtKB-KW"/>
</dbReference>
<dbReference type="STRING" id="135826.KP77_16370"/>
<dbReference type="Proteomes" id="UP000031950">
    <property type="component" value="Unassembled WGS sequence"/>
</dbReference>
<dbReference type="PANTHER" id="PTHR23088:SF27">
    <property type="entry name" value="DEAMINATED GLUTATHIONE AMIDASE"/>
    <property type="match status" value="1"/>
</dbReference>
<name>A0A0C2VMX6_9BACL</name>
<dbReference type="Gene3D" id="3.60.110.10">
    <property type="entry name" value="Carbon-nitrogen hydrolase"/>
    <property type="match status" value="1"/>
</dbReference>
<dbReference type="Pfam" id="PF00795">
    <property type="entry name" value="CN_hydrolase"/>
    <property type="match status" value="1"/>
</dbReference>
<dbReference type="OrthoDB" id="9811121at2"/>
<dbReference type="AlphaFoldDB" id="A0A0C2VMX6"/>
<dbReference type="PANTHER" id="PTHR23088">
    <property type="entry name" value="NITRILASE-RELATED"/>
    <property type="match status" value="1"/>
</dbReference>
<sequence>MKVAIFQMDIAFGSFEENYKKVEDWFNQIEDADLVVLPELWTTGYDLPNLKTMPEHYDRTIDLLKELAVTHNVNLIGGSAANVKDDGIYNTLPVIDNHGSLIHEYSKLHLFKLMDEHLHLQAGSDDPSFVLAGISFAAFICYDIRFPEWIRKSVLNGAKVIVVPAEWPAPRIDHWITLLKARAIENQVYVIACNRVGSDPANEFGGHSIVIDPWGKVIAEGTDQEEIVYGEINVEEVEEIRKRIPIFDDRRTDYY</sequence>
<dbReference type="SUPFAM" id="SSF56317">
    <property type="entry name" value="Carbon-nitrogen hydrolase"/>
    <property type="match status" value="1"/>
</dbReference>
<comment type="caution">
    <text evidence="3">The sequence shown here is derived from an EMBL/GenBank/DDBJ whole genome shotgun (WGS) entry which is preliminary data.</text>
</comment>
<dbReference type="PATRIC" id="fig|135826.4.peg.1632"/>
<dbReference type="CDD" id="cd07583">
    <property type="entry name" value="nitrilase_5"/>
    <property type="match status" value="1"/>
</dbReference>
<gene>
    <name evidence="3" type="ORF">KP77_16370</name>
</gene>
<dbReference type="InterPro" id="IPR036526">
    <property type="entry name" value="C-N_Hydrolase_sf"/>
</dbReference>